<evidence type="ECO:0000313" key="1">
    <source>
        <dbReference type="EMBL" id="KAF9154372.1"/>
    </source>
</evidence>
<protein>
    <submittedName>
        <fullName evidence="1">Uncharacterized protein</fullName>
    </submittedName>
</protein>
<comment type="caution">
    <text evidence="1">The sequence shown here is derived from an EMBL/GenBank/DDBJ whole genome shotgun (WGS) entry which is preliminary data.</text>
</comment>
<name>A0A9P5VE12_9FUNG</name>
<accession>A0A9P5VE12</accession>
<sequence length="100" mass="11520">MLHFRRFDLGEMITTAEKVVKLEKLIRARSSLTDLTCRTNDIDLVLNPLVSALKDTKRLQDLKLVLYTMPQGLRGIEERQNRMFKRLPMRMIGGASDALC</sequence>
<proteinExistence type="predicted"/>
<reference evidence="1" key="1">
    <citation type="journal article" date="2020" name="Fungal Divers.">
        <title>Resolving the Mortierellaceae phylogeny through synthesis of multi-gene phylogenetics and phylogenomics.</title>
        <authorList>
            <person name="Vandepol N."/>
            <person name="Liber J."/>
            <person name="Desiro A."/>
            <person name="Na H."/>
            <person name="Kennedy M."/>
            <person name="Barry K."/>
            <person name="Grigoriev I.V."/>
            <person name="Miller A.N."/>
            <person name="O'Donnell K."/>
            <person name="Stajich J.E."/>
            <person name="Bonito G."/>
        </authorList>
    </citation>
    <scope>NUCLEOTIDE SEQUENCE</scope>
    <source>
        <strain evidence="1">NRRL 6426</strain>
    </source>
</reference>
<keyword evidence="2" id="KW-1185">Reference proteome</keyword>
<organism evidence="1 2">
    <name type="scientific">Linnemannia schmuckeri</name>
    <dbReference type="NCBI Taxonomy" id="64567"/>
    <lineage>
        <taxon>Eukaryota</taxon>
        <taxon>Fungi</taxon>
        <taxon>Fungi incertae sedis</taxon>
        <taxon>Mucoromycota</taxon>
        <taxon>Mortierellomycotina</taxon>
        <taxon>Mortierellomycetes</taxon>
        <taxon>Mortierellales</taxon>
        <taxon>Mortierellaceae</taxon>
        <taxon>Linnemannia</taxon>
    </lineage>
</organism>
<gene>
    <name evidence="1" type="ORF">BG015_001145</name>
</gene>
<dbReference type="EMBL" id="JAAAUQ010000120">
    <property type="protein sequence ID" value="KAF9154372.1"/>
    <property type="molecule type" value="Genomic_DNA"/>
</dbReference>
<evidence type="ECO:0000313" key="2">
    <source>
        <dbReference type="Proteomes" id="UP000748756"/>
    </source>
</evidence>
<dbReference type="Proteomes" id="UP000748756">
    <property type="component" value="Unassembled WGS sequence"/>
</dbReference>
<dbReference type="AlphaFoldDB" id="A0A9P5VE12"/>